<name>A0A418YL07_9GAMM</name>
<keyword evidence="3" id="KW-1185">Reference proteome</keyword>
<gene>
    <name evidence="2" type="ORF">D1Z90_00015</name>
</gene>
<dbReference type="Pfam" id="PF03050">
    <property type="entry name" value="DDE_Tnp_IS66"/>
    <property type="match status" value="1"/>
</dbReference>
<protein>
    <recommendedName>
        <fullName evidence="1">Transposase IS66 central domain-containing protein</fullName>
    </recommendedName>
</protein>
<dbReference type="AlphaFoldDB" id="A0A418YL07"/>
<evidence type="ECO:0000313" key="3">
    <source>
        <dbReference type="Proteomes" id="UP000283255"/>
    </source>
</evidence>
<dbReference type="Proteomes" id="UP000283255">
    <property type="component" value="Unassembled WGS sequence"/>
</dbReference>
<dbReference type="OrthoDB" id="6246453at2"/>
<evidence type="ECO:0000259" key="1">
    <source>
        <dbReference type="Pfam" id="PF03050"/>
    </source>
</evidence>
<comment type="caution">
    <text evidence="2">The sequence shown here is derived from an EMBL/GenBank/DDBJ whole genome shotgun (WGS) entry which is preliminary data.</text>
</comment>
<dbReference type="EMBL" id="QZCH01000001">
    <property type="protein sequence ID" value="RJG51651.1"/>
    <property type="molecule type" value="Genomic_DNA"/>
</dbReference>
<reference evidence="2 3" key="2">
    <citation type="submission" date="2019-01" db="EMBL/GenBank/DDBJ databases">
        <title>Motilimonas pumilus sp. nov., isolated from the gut of sea cucumber (Apostichopus japonicus).</title>
        <authorList>
            <person name="Wang F.-Q."/>
            <person name="Ren L.-H."/>
            <person name="Lin Y.-W."/>
            <person name="Sun G.-H."/>
            <person name="Du Z.-J."/>
            <person name="Zhao J.-X."/>
            <person name="Liu X.-J."/>
            <person name="Liu L.-J."/>
        </authorList>
    </citation>
    <scope>NUCLEOTIDE SEQUENCE [LARGE SCALE GENOMIC DNA]</scope>
    <source>
        <strain evidence="2 3">PLHSC7-2</strain>
    </source>
</reference>
<evidence type="ECO:0000313" key="2">
    <source>
        <dbReference type="EMBL" id="RJG51651.1"/>
    </source>
</evidence>
<accession>A0A418YL07</accession>
<dbReference type="InterPro" id="IPR004291">
    <property type="entry name" value="Transposase_IS66_central"/>
</dbReference>
<feature type="domain" description="Transposase IS66 central" evidence="1">
    <location>
        <begin position="1"/>
        <end position="34"/>
    </location>
</feature>
<sequence length="63" mass="6942">MDDGHFSIDNNHAEREVKPLVIKRLFSTKPNGAEASAMLYSIAETAKANGLILYGYVVKCMPD</sequence>
<organism evidence="2 3">
    <name type="scientific">Motilimonas pumila</name>
    <dbReference type="NCBI Taxonomy" id="2303987"/>
    <lineage>
        <taxon>Bacteria</taxon>
        <taxon>Pseudomonadati</taxon>
        <taxon>Pseudomonadota</taxon>
        <taxon>Gammaproteobacteria</taxon>
        <taxon>Alteromonadales</taxon>
        <taxon>Alteromonadales genera incertae sedis</taxon>
        <taxon>Motilimonas</taxon>
    </lineage>
</organism>
<reference evidence="2 3" key="1">
    <citation type="submission" date="2018-09" db="EMBL/GenBank/DDBJ databases">
        <authorList>
            <person name="Wang F."/>
        </authorList>
    </citation>
    <scope>NUCLEOTIDE SEQUENCE [LARGE SCALE GENOMIC DNA]</scope>
    <source>
        <strain evidence="2 3">PLHSC7-2</strain>
    </source>
</reference>
<proteinExistence type="predicted"/>